<evidence type="ECO:0000313" key="3">
    <source>
        <dbReference type="Proteomes" id="UP000054024"/>
    </source>
</evidence>
<proteinExistence type="predicted"/>
<dbReference type="EMBL" id="LMWJ01000039">
    <property type="protein sequence ID" value="KUM67176.1"/>
    <property type="molecule type" value="Genomic_DNA"/>
</dbReference>
<comment type="caution">
    <text evidence="2">The sequence shown here is derived from an EMBL/GenBank/DDBJ whole genome shotgun (WGS) entry which is preliminary data.</text>
</comment>
<protein>
    <submittedName>
        <fullName evidence="2">Uncharacterized protein</fullName>
    </submittedName>
</protein>
<dbReference type="AlphaFoldDB" id="A0A117NTK7"/>
<dbReference type="Proteomes" id="UP000054024">
    <property type="component" value="Unassembled WGS sequence"/>
</dbReference>
<keyword evidence="3" id="KW-1185">Reference proteome</keyword>
<evidence type="ECO:0000256" key="1">
    <source>
        <dbReference type="SAM" id="MobiDB-lite"/>
    </source>
</evidence>
<feature type="region of interest" description="Disordered" evidence="1">
    <location>
        <begin position="107"/>
        <end position="129"/>
    </location>
</feature>
<sequence length="129" mass="14230">MITVLPGPRTPTAAEGQREAALATCTDYHGSPFNPSPCAASFLQCFACRNAISSRDHLPAQLALLDELAAHWEGMDREVWWRRFGQAWLALTEDILPRFTPAELEAAARDKPSGTVLDPLEGPLEETWI</sequence>
<dbReference type="STRING" id="146536.AQI70_36590"/>
<name>A0A117NTK7_9ACTN</name>
<dbReference type="RefSeq" id="WP_062156769.1">
    <property type="nucleotide sequence ID" value="NZ_KQ948003.1"/>
</dbReference>
<dbReference type="OrthoDB" id="3353677at2"/>
<gene>
    <name evidence="2" type="ORF">AQI70_36590</name>
</gene>
<evidence type="ECO:0000313" key="2">
    <source>
        <dbReference type="EMBL" id="KUM67176.1"/>
    </source>
</evidence>
<accession>A0A117NTK7</accession>
<reference evidence="2 3" key="1">
    <citation type="submission" date="2015-10" db="EMBL/GenBank/DDBJ databases">
        <title>Draft genome sequence of Streptomyces curacoi DSM 40107, type strain for the species Streptomyces curacoi.</title>
        <authorList>
            <person name="Ruckert C."/>
            <person name="Winkler A."/>
            <person name="Kalinowski J."/>
            <person name="Kampfer P."/>
            <person name="Glaeser S."/>
        </authorList>
    </citation>
    <scope>NUCLEOTIDE SEQUENCE [LARGE SCALE GENOMIC DNA]</scope>
    <source>
        <strain evidence="2 3">DSM 40107</strain>
    </source>
</reference>
<organism evidence="2 3">
    <name type="scientific">Streptomyces curacoi</name>
    <dbReference type="NCBI Taxonomy" id="146536"/>
    <lineage>
        <taxon>Bacteria</taxon>
        <taxon>Bacillati</taxon>
        <taxon>Actinomycetota</taxon>
        <taxon>Actinomycetes</taxon>
        <taxon>Kitasatosporales</taxon>
        <taxon>Streptomycetaceae</taxon>
        <taxon>Streptomyces</taxon>
    </lineage>
</organism>